<comment type="caution">
    <text evidence="7">The sequence shown here is derived from an EMBL/GenBank/DDBJ whole genome shotgun (WGS) entry which is preliminary data.</text>
</comment>
<dbReference type="Proteomes" id="UP001165085">
    <property type="component" value="Unassembled WGS sequence"/>
</dbReference>
<dbReference type="GO" id="GO:0005737">
    <property type="term" value="C:cytoplasm"/>
    <property type="evidence" value="ECO:0007669"/>
    <property type="project" value="UniProtKB-ARBA"/>
</dbReference>
<dbReference type="CDD" id="cd01085">
    <property type="entry name" value="APP"/>
    <property type="match status" value="1"/>
</dbReference>
<dbReference type="InterPro" id="IPR029149">
    <property type="entry name" value="Creatin/AminoP/Spt16_N"/>
</dbReference>
<evidence type="ECO:0000313" key="7">
    <source>
        <dbReference type="EMBL" id="GMH82330.1"/>
    </source>
</evidence>
<evidence type="ECO:0000256" key="3">
    <source>
        <dbReference type="ARBA" id="ARBA00022801"/>
    </source>
</evidence>
<feature type="domain" description="Peptidase M24" evidence="4">
    <location>
        <begin position="368"/>
        <end position="583"/>
    </location>
</feature>
<keyword evidence="2" id="KW-0479">Metal-binding</keyword>
<dbReference type="Pfam" id="PF00557">
    <property type="entry name" value="Peptidase_M24"/>
    <property type="match status" value="1"/>
</dbReference>
<evidence type="ECO:0000259" key="4">
    <source>
        <dbReference type="Pfam" id="PF00557"/>
    </source>
</evidence>
<evidence type="ECO:0000256" key="1">
    <source>
        <dbReference type="ARBA" id="ARBA00008766"/>
    </source>
</evidence>
<dbReference type="Gene3D" id="3.90.230.10">
    <property type="entry name" value="Creatinase/methionine aminopeptidase superfamily"/>
    <property type="match status" value="1"/>
</dbReference>
<proteinExistence type="inferred from homology"/>
<dbReference type="InterPro" id="IPR036005">
    <property type="entry name" value="Creatinase/aminopeptidase-like"/>
</dbReference>
<dbReference type="InterPro" id="IPR033740">
    <property type="entry name" value="Pept_M24B"/>
</dbReference>
<dbReference type="InterPro" id="IPR000587">
    <property type="entry name" value="Creatinase_N"/>
</dbReference>
<comment type="similarity">
    <text evidence="1">Belongs to the peptidase M24B family.</text>
</comment>
<dbReference type="Pfam" id="PF01321">
    <property type="entry name" value="Creatinase_N"/>
    <property type="match status" value="1"/>
</dbReference>
<dbReference type="Pfam" id="PF16189">
    <property type="entry name" value="Creatinase_N_2"/>
    <property type="match status" value="1"/>
</dbReference>
<evidence type="ECO:0000313" key="8">
    <source>
        <dbReference type="Proteomes" id="UP001165085"/>
    </source>
</evidence>
<dbReference type="GO" id="GO:0070006">
    <property type="term" value="F:metalloaminopeptidase activity"/>
    <property type="evidence" value="ECO:0007669"/>
    <property type="project" value="InterPro"/>
</dbReference>
<accession>A0A9W7B9Z7</accession>
<keyword evidence="3" id="KW-0378">Hydrolase</keyword>
<protein>
    <submittedName>
        <fullName evidence="7">Uncharacterized protein</fullName>
    </submittedName>
</protein>
<keyword evidence="8" id="KW-1185">Reference proteome</keyword>
<feature type="domain" description="Peptidase M24 C-terminal" evidence="6">
    <location>
        <begin position="594"/>
        <end position="656"/>
    </location>
</feature>
<dbReference type="PANTHER" id="PTHR43763">
    <property type="entry name" value="XAA-PRO AMINOPEPTIDASE 1"/>
    <property type="match status" value="1"/>
</dbReference>
<dbReference type="EMBL" id="BRXY01000267">
    <property type="protein sequence ID" value="GMH82330.1"/>
    <property type="molecule type" value="Genomic_DNA"/>
</dbReference>
<gene>
    <name evidence="7" type="ORF">TrST_g12552</name>
</gene>
<dbReference type="InterPro" id="IPR050422">
    <property type="entry name" value="X-Pro_aminopeptidase_P"/>
</dbReference>
<dbReference type="AlphaFoldDB" id="A0A9W7B9Z7"/>
<sequence>MFAYTSSSFLLPLHALTRSAQSTNTIRKHLTTLRGGVVNAADAYVIENVKESQSRLNKAREEMKSRKYDLYLLPSSDSHLSEYSSPHDSLRQYLTSFTGSAGTCLLTKSGKSLLWTDGRYWIQASDEVDSSVWSIMKDGQPSTPSIPEYIKSLQDASSEPLTVGLDPNLFSKSFITTLTTTSPTSKLEYDTSNLIAETWDDQPAPPTSLFRLHPEEYAGKGVGEKLKEIREKMAEKNVEVSVYSDLSEVSYILNLRGSDIECCPVCKSYCVVTSDSCNLYCEDYKIKDVEEYLKENEITVRPYSEIHSDIKAFGSAAHSKNKKVWIDSSKSPYGLTLPLDEFPDILVTSSPNPVEDLKSVKNPSEMAGMKECHALDGVAVARFASWCSTSVNKGIPVTEIDVDLKLLETRGMSKTFIEPSFPTIAGVSSNGAIIHYRSTPKTSKTITPQTPILIDSGGQYISGTTDATRTWYFGPSPPPHLINQFTRVLKGHISLSLQTFPPNTPGAFLDTLARINLWKYGYNYPHGTGHGVGASLNVHEGPVSISPRLGNGNCLKEGMVLSNEPGYYEEGEFGIRIENLLEVVGREVESGEEGWLGFEYLTMIPIQRHLIDLEVLEKEEREWLDQYHKKVWEEVSPLMEEGEEAKEWLWENTRPL</sequence>
<dbReference type="FunFam" id="3.90.230.10:FF:000009">
    <property type="entry name" value="xaa-Pro aminopeptidase 2"/>
    <property type="match status" value="1"/>
</dbReference>
<dbReference type="OrthoDB" id="9995434at2759"/>
<dbReference type="InterPro" id="IPR032416">
    <property type="entry name" value="Peptidase_M24_C"/>
</dbReference>
<dbReference type="Pfam" id="PF16188">
    <property type="entry name" value="Peptidase_M24_C"/>
    <property type="match status" value="1"/>
</dbReference>
<organism evidence="7 8">
    <name type="scientific">Triparma strigata</name>
    <dbReference type="NCBI Taxonomy" id="1606541"/>
    <lineage>
        <taxon>Eukaryota</taxon>
        <taxon>Sar</taxon>
        <taxon>Stramenopiles</taxon>
        <taxon>Ochrophyta</taxon>
        <taxon>Bolidophyceae</taxon>
        <taxon>Parmales</taxon>
        <taxon>Triparmaceae</taxon>
        <taxon>Triparma</taxon>
    </lineage>
</organism>
<evidence type="ECO:0000259" key="6">
    <source>
        <dbReference type="Pfam" id="PF16188"/>
    </source>
</evidence>
<reference evidence="8" key="1">
    <citation type="journal article" date="2023" name="Commun. Biol.">
        <title>Genome analysis of Parmales, the sister group of diatoms, reveals the evolutionary specialization of diatoms from phago-mixotrophs to photoautotrophs.</title>
        <authorList>
            <person name="Ban H."/>
            <person name="Sato S."/>
            <person name="Yoshikawa S."/>
            <person name="Yamada K."/>
            <person name="Nakamura Y."/>
            <person name="Ichinomiya M."/>
            <person name="Sato N."/>
            <person name="Blanc-Mathieu R."/>
            <person name="Endo H."/>
            <person name="Kuwata A."/>
            <person name="Ogata H."/>
        </authorList>
    </citation>
    <scope>NUCLEOTIDE SEQUENCE [LARGE SCALE GENOMIC DNA]</scope>
    <source>
        <strain evidence="8">NIES 3701</strain>
    </source>
</reference>
<dbReference type="InterPro" id="IPR000994">
    <property type="entry name" value="Pept_M24"/>
</dbReference>
<feature type="domain" description="Creatinase N-terminal" evidence="5">
    <location>
        <begin position="55"/>
        <end position="187"/>
    </location>
</feature>
<dbReference type="PANTHER" id="PTHR43763:SF6">
    <property type="entry name" value="XAA-PRO AMINOPEPTIDASE 1"/>
    <property type="match status" value="1"/>
</dbReference>
<dbReference type="SUPFAM" id="SSF53092">
    <property type="entry name" value="Creatinase/prolidase N-terminal domain"/>
    <property type="match status" value="1"/>
</dbReference>
<dbReference type="GO" id="GO:0046872">
    <property type="term" value="F:metal ion binding"/>
    <property type="evidence" value="ECO:0007669"/>
    <property type="project" value="UniProtKB-KW"/>
</dbReference>
<evidence type="ECO:0000259" key="5">
    <source>
        <dbReference type="Pfam" id="PF01321"/>
    </source>
</evidence>
<name>A0A9W7B9Z7_9STRA</name>
<evidence type="ECO:0000256" key="2">
    <source>
        <dbReference type="ARBA" id="ARBA00022723"/>
    </source>
</evidence>
<dbReference type="Gene3D" id="3.40.350.10">
    <property type="entry name" value="Creatinase/prolidase N-terminal domain"/>
    <property type="match status" value="2"/>
</dbReference>
<dbReference type="SUPFAM" id="SSF55920">
    <property type="entry name" value="Creatinase/aminopeptidase"/>
    <property type="match status" value="1"/>
</dbReference>